<dbReference type="InterPro" id="IPR041694">
    <property type="entry name" value="ADH_N_2"/>
</dbReference>
<dbReference type="FunFam" id="3.40.50.720:FF:000121">
    <property type="entry name" value="Prostaglandin reductase 2"/>
    <property type="match status" value="1"/>
</dbReference>
<dbReference type="EMBL" id="UINC01000599">
    <property type="protein sequence ID" value="SUZ58133.1"/>
    <property type="molecule type" value="Genomic_DNA"/>
</dbReference>
<dbReference type="CDD" id="cd05288">
    <property type="entry name" value="PGDH"/>
    <property type="match status" value="1"/>
</dbReference>
<protein>
    <recommendedName>
        <fullName evidence="2">Enoyl reductase (ER) domain-containing protein</fullName>
    </recommendedName>
</protein>
<dbReference type="InterPro" id="IPR013149">
    <property type="entry name" value="ADH-like_C"/>
</dbReference>
<evidence type="ECO:0000259" key="2">
    <source>
        <dbReference type="SMART" id="SM00829"/>
    </source>
</evidence>
<dbReference type="GO" id="GO:0016628">
    <property type="term" value="F:oxidoreductase activity, acting on the CH-CH group of donors, NAD or NADP as acceptor"/>
    <property type="evidence" value="ECO:0007669"/>
    <property type="project" value="InterPro"/>
</dbReference>
<dbReference type="InterPro" id="IPR011032">
    <property type="entry name" value="GroES-like_sf"/>
</dbReference>
<dbReference type="Gene3D" id="3.40.50.720">
    <property type="entry name" value="NAD(P)-binding Rossmann-like Domain"/>
    <property type="match status" value="1"/>
</dbReference>
<dbReference type="Pfam" id="PF00107">
    <property type="entry name" value="ADH_zinc_N"/>
    <property type="match status" value="1"/>
</dbReference>
<dbReference type="SUPFAM" id="SSF50129">
    <property type="entry name" value="GroES-like"/>
    <property type="match status" value="1"/>
</dbReference>
<keyword evidence="1" id="KW-0560">Oxidoreductase</keyword>
<organism evidence="3">
    <name type="scientific">marine metagenome</name>
    <dbReference type="NCBI Taxonomy" id="408172"/>
    <lineage>
        <taxon>unclassified sequences</taxon>
        <taxon>metagenomes</taxon>
        <taxon>ecological metagenomes</taxon>
    </lineage>
</organism>
<name>A0A381NXC5_9ZZZZ</name>
<dbReference type="InterPro" id="IPR036291">
    <property type="entry name" value="NAD(P)-bd_dom_sf"/>
</dbReference>
<dbReference type="Pfam" id="PF16884">
    <property type="entry name" value="ADH_N_2"/>
    <property type="match status" value="1"/>
</dbReference>
<dbReference type="PANTHER" id="PTHR43205">
    <property type="entry name" value="PROSTAGLANDIN REDUCTASE"/>
    <property type="match status" value="1"/>
</dbReference>
<evidence type="ECO:0000256" key="1">
    <source>
        <dbReference type="ARBA" id="ARBA00023002"/>
    </source>
</evidence>
<dbReference type="InterPro" id="IPR045010">
    <property type="entry name" value="MDR_fam"/>
</dbReference>
<evidence type="ECO:0000313" key="3">
    <source>
        <dbReference type="EMBL" id="SUZ58133.1"/>
    </source>
</evidence>
<gene>
    <name evidence="3" type="ORF">METZ01_LOCUS10987</name>
</gene>
<reference evidence="3" key="1">
    <citation type="submission" date="2018-05" db="EMBL/GenBank/DDBJ databases">
        <authorList>
            <person name="Lanie J.A."/>
            <person name="Ng W.-L."/>
            <person name="Kazmierczak K.M."/>
            <person name="Andrzejewski T.M."/>
            <person name="Davidsen T.M."/>
            <person name="Wayne K.J."/>
            <person name="Tettelin H."/>
            <person name="Glass J.I."/>
            <person name="Rusch D."/>
            <person name="Podicherti R."/>
            <person name="Tsui H.-C.T."/>
            <person name="Winkler M.E."/>
        </authorList>
    </citation>
    <scope>NUCLEOTIDE SEQUENCE</scope>
</reference>
<dbReference type="PANTHER" id="PTHR43205:SF7">
    <property type="entry name" value="PROSTAGLANDIN REDUCTASE 1"/>
    <property type="match status" value="1"/>
</dbReference>
<dbReference type="SMART" id="SM00829">
    <property type="entry name" value="PKS_ER"/>
    <property type="match status" value="1"/>
</dbReference>
<dbReference type="InterPro" id="IPR020843">
    <property type="entry name" value="ER"/>
</dbReference>
<dbReference type="SUPFAM" id="SSF51735">
    <property type="entry name" value="NAD(P)-binding Rossmann-fold domains"/>
    <property type="match status" value="1"/>
</dbReference>
<feature type="domain" description="Enoyl reductase (ER)" evidence="2">
    <location>
        <begin position="17"/>
        <end position="333"/>
    </location>
</feature>
<sequence length="340" mass="37039">VYKHTSREIRLKRRPVGVPTESDFELVDVALHDPAPGEILVRNLYMSVDPYMRGRMIERKSYVEPFEVGSVLSGGAVGEIVVSTHDGFLPGDHVLSMNGWRESYVSDGSGHQKIDGTIAPLSSYLGALGMPGLTAYVGLLDIGKPEPEQTVFVSGAAGAVGSLVCQIAKLKGCTVVGSVGTAEKLQWLTEEAGVDVALNYKEVENLRRTLVEACPNGIDIYFDNVGGEHLEAALWRMNDHGTIIACGSISNYNATEPPPGPRNLFQVVTKRLMWKGFIVTDHYDRFPDFARDMGSWIADGNIKHPETLHDGIENAPKAFIGLFKGDNLGKMLVRLTPDDS</sequence>
<feature type="non-terminal residue" evidence="3">
    <location>
        <position position="1"/>
    </location>
</feature>
<proteinExistence type="predicted"/>
<accession>A0A381NXC5</accession>
<dbReference type="Gene3D" id="3.90.180.10">
    <property type="entry name" value="Medium-chain alcohol dehydrogenases, catalytic domain"/>
    <property type="match status" value="1"/>
</dbReference>
<dbReference type="AlphaFoldDB" id="A0A381NXC5"/>